<evidence type="ECO:0000256" key="8">
    <source>
        <dbReference type="ARBA" id="ARBA00022777"/>
    </source>
</evidence>
<evidence type="ECO:0000256" key="11">
    <source>
        <dbReference type="SAM" id="Phobius"/>
    </source>
</evidence>
<feature type="region of interest" description="Disordered" evidence="10">
    <location>
        <begin position="82"/>
        <end position="136"/>
    </location>
</feature>
<protein>
    <recommendedName>
        <fullName evidence="3">histidine kinase</fullName>
        <ecNumber evidence="3">2.7.13.3</ecNumber>
    </recommendedName>
</protein>
<dbReference type="Gene3D" id="3.30.565.10">
    <property type="entry name" value="Histidine kinase-like ATPase, C-terminal domain"/>
    <property type="match status" value="1"/>
</dbReference>
<dbReference type="Pfam" id="PF02518">
    <property type="entry name" value="HATPase_c"/>
    <property type="match status" value="1"/>
</dbReference>
<dbReference type="GO" id="GO:0004673">
    <property type="term" value="F:protein histidine kinase activity"/>
    <property type="evidence" value="ECO:0007669"/>
    <property type="project" value="UniProtKB-EC"/>
</dbReference>
<evidence type="ECO:0000313" key="14">
    <source>
        <dbReference type="EMBL" id="MDP9898920.1"/>
    </source>
</evidence>
<reference evidence="14 15" key="1">
    <citation type="submission" date="2023-07" db="EMBL/GenBank/DDBJ databases">
        <title>Sorghum-associated microbial communities from plants grown in Nebraska, USA.</title>
        <authorList>
            <person name="Schachtman D."/>
        </authorList>
    </citation>
    <scope>NUCLEOTIDE SEQUENCE [LARGE SCALE GENOMIC DNA]</scope>
    <source>
        <strain evidence="14 15">DS1607</strain>
    </source>
</reference>
<evidence type="ECO:0000313" key="15">
    <source>
        <dbReference type="Proteomes" id="UP001226867"/>
    </source>
</evidence>
<dbReference type="SUPFAM" id="SSF47384">
    <property type="entry name" value="Homodimeric domain of signal transducing histidine kinase"/>
    <property type="match status" value="1"/>
</dbReference>
<feature type="transmembrane region" description="Helical" evidence="11">
    <location>
        <begin position="209"/>
        <end position="229"/>
    </location>
</feature>
<keyword evidence="6 14" id="KW-0808">Transferase</keyword>
<evidence type="ECO:0000256" key="2">
    <source>
        <dbReference type="ARBA" id="ARBA00004651"/>
    </source>
</evidence>
<keyword evidence="11" id="KW-0472">Membrane</keyword>
<keyword evidence="15" id="KW-1185">Reference proteome</keyword>
<dbReference type="Pfam" id="PF00672">
    <property type="entry name" value="HAMP"/>
    <property type="match status" value="1"/>
</dbReference>
<comment type="subcellular location">
    <subcellularLocation>
        <location evidence="2">Cell membrane</location>
        <topology evidence="2">Multi-pass membrane protein</topology>
    </subcellularLocation>
</comment>
<keyword evidence="11" id="KW-0812">Transmembrane</keyword>
<dbReference type="CDD" id="cd00082">
    <property type="entry name" value="HisKA"/>
    <property type="match status" value="1"/>
</dbReference>
<dbReference type="InterPro" id="IPR003661">
    <property type="entry name" value="HisK_dim/P_dom"/>
</dbReference>
<evidence type="ECO:0000256" key="3">
    <source>
        <dbReference type="ARBA" id="ARBA00012438"/>
    </source>
</evidence>
<dbReference type="SUPFAM" id="SSF158472">
    <property type="entry name" value="HAMP domain-like"/>
    <property type="match status" value="1"/>
</dbReference>
<dbReference type="InterPro" id="IPR003594">
    <property type="entry name" value="HATPase_dom"/>
</dbReference>
<dbReference type="Pfam" id="PF00512">
    <property type="entry name" value="HisKA"/>
    <property type="match status" value="1"/>
</dbReference>
<feature type="compositionally biased region" description="Basic and acidic residues" evidence="10">
    <location>
        <begin position="82"/>
        <end position="103"/>
    </location>
</feature>
<dbReference type="SMART" id="SM00387">
    <property type="entry name" value="HATPase_c"/>
    <property type="match status" value="1"/>
</dbReference>
<evidence type="ECO:0000256" key="6">
    <source>
        <dbReference type="ARBA" id="ARBA00022679"/>
    </source>
</evidence>
<dbReference type="EMBL" id="JAUSRO010000003">
    <property type="protein sequence ID" value="MDP9898920.1"/>
    <property type="molecule type" value="Genomic_DNA"/>
</dbReference>
<dbReference type="SUPFAM" id="SSF55874">
    <property type="entry name" value="ATPase domain of HSP90 chaperone/DNA topoisomerase II/histidine kinase"/>
    <property type="match status" value="1"/>
</dbReference>
<evidence type="ECO:0000256" key="5">
    <source>
        <dbReference type="ARBA" id="ARBA00022553"/>
    </source>
</evidence>
<dbReference type="PANTHER" id="PTHR44936:SF10">
    <property type="entry name" value="SENSOR PROTEIN RSTB"/>
    <property type="match status" value="1"/>
</dbReference>
<dbReference type="Gene3D" id="6.10.340.10">
    <property type="match status" value="1"/>
</dbReference>
<keyword evidence="7" id="KW-0547">Nucleotide-binding</keyword>
<feature type="domain" description="Histidine kinase" evidence="12">
    <location>
        <begin position="290"/>
        <end position="519"/>
    </location>
</feature>
<dbReference type="CDD" id="cd06225">
    <property type="entry name" value="HAMP"/>
    <property type="match status" value="1"/>
</dbReference>
<dbReference type="Proteomes" id="UP001226867">
    <property type="component" value="Unassembled WGS sequence"/>
</dbReference>
<comment type="catalytic activity">
    <reaction evidence="1">
        <text>ATP + protein L-histidine = ADP + protein N-phospho-L-histidine.</text>
        <dbReference type="EC" id="2.7.13.3"/>
    </reaction>
</comment>
<evidence type="ECO:0000256" key="10">
    <source>
        <dbReference type="SAM" id="MobiDB-lite"/>
    </source>
</evidence>
<comment type="caution">
    <text evidence="14">The sequence shown here is derived from an EMBL/GenBank/DDBJ whole genome shotgun (WGS) entry which is preliminary data.</text>
</comment>
<organism evidence="14 15">
    <name type="scientific">Variovorax ginsengisoli</name>
    <dbReference type="NCBI Taxonomy" id="363844"/>
    <lineage>
        <taxon>Bacteria</taxon>
        <taxon>Pseudomonadati</taxon>
        <taxon>Pseudomonadota</taxon>
        <taxon>Betaproteobacteria</taxon>
        <taxon>Burkholderiales</taxon>
        <taxon>Comamonadaceae</taxon>
        <taxon>Variovorax</taxon>
    </lineage>
</organism>
<keyword evidence="5" id="KW-0597">Phosphoprotein</keyword>
<accession>A0ABT9S3L1</accession>
<dbReference type="InterPro" id="IPR036097">
    <property type="entry name" value="HisK_dim/P_sf"/>
</dbReference>
<keyword evidence="9" id="KW-0067">ATP-binding</keyword>
<evidence type="ECO:0000256" key="7">
    <source>
        <dbReference type="ARBA" id="ARBA00022741"/>
    </source>
</evidence>
<feature type="domain" description="HAMP" evidence="13">
    <location>
        <begin position="230"/>
        <end position="282"/>
    </location>
</feature>
<keyword evidence="8 14" id="KW-0418">Kinase</keyword>
<dbReference type="InterPro" id="IPR036890">
    <property type="entry name" value="HATPase_C_sf"/>
</dbReference>
<dbReference type="PROSITE" id="PS50109">
    <property type="entry name" value="HIS_KIN"/>
    <property type="match status" value="1"/>
</dbReference>
<keyword evidence="11" id="KW-1133">Transmembrane helix</keyword>
<evidence type="ECO:0000256" key="9">
    <source>
        <dbReference type="ARBA" id="ARBA00022840"/>
    </source>
</evidence>
<evidence type="ECO:0000256" key="1">
    <source>
        <dbReference type="ARBA" id="ARBA00000085"/>
    </source>
</evidence>
<feature type="compositionally biased region" description="Pro residues" evidence="10">
    <location>
        <begin position="107"/>
        <end position="121"/>
    </location>
</feature>
<proteinExistence type="predicted"/>
<evidence type="ECO:0000259" key="13">
    <source>
        <dbReference type="PROSITE" id="PS50885"/>
    </source>
</evidence>
<keyword evidence="4" id="KW-1003">Cell membrane</keyword>
<evidence type="ECO:0000256" key="4">
    <source>
        <dbReference type="ARBA" id="ARBA00022475"/>
    </source>
</evidence>
<dbReference type="InterPro" id="IPR050980">
    <property type="entry name" value="2C_sensor_his_kinase"/>
</dbReference>
<dbReference type="SMART" id="SM00304">
    <property type="entry name" value="HAMP"/>
    <property type="match status" value="1"/>
</dbReference>
<feature type="transmembrane region" description="Helical" evidence="11">
    <location>
        <begin position="20"/>
        <end position="42"/>
    </location>
</feature>
<evidence type="ECO:0000259" key="12">
    <source>
        <dbReference type="PROSITE" id="PS50109"/>
    </source>
</evidence>
<name>A0ABT9S3L1_9BURK</name>
<dbReference type="InterPro" id="IPR003660">
    <property type="entry name" value="HAMP_dom"/>
</dbReference>
<dbReference type="InterPro" id="IPR005467">
    <property type="entry name" value="His_kinase_dom"/>
</dbReference>
<dbReference type="PANTHER" id="PTHR44936">
    <property type="entry name" value="SENSOR PROTEIN CREC"/>
    <property type="match status" value="1"/>
</dbReference>
<dbReference type="Gene3D" id="1.10.287.130">
    <property type="match status" value="1"/>
</dbReference>
<dbReference type="SMART" id="SM00388">
    <property type="entry name" value="HisKA"/>
    <property type="match status" value="1"/>
</dbReference>
<sequence>MRVRFPRLPTSRLTLSKKVFLAMATLLALLLLIFASFSILGLQRGLGPYVAEIEIRRMDWLAEILQKKYAVHGNWDTVRAERSVLPRPTRNDGGDAPEFERHRGMPPGGPPPDEGNTPPPEGANAPPDGSMQPRFIPPPFIRGRDAIYQRLEVIDAADKHVAGASVDVNEAARLPLLHDGRVIGTLLLAPLQELESEADRAFVARQSNVIALTGGVGLIIALILSWLLARHWFTPIDELTQGAKSIARGRLDTRVTPRGSDELALLGHTFNSMAERLDTIEASRRAWLADVAHELRTPLAAMRAEIEALQDGIRTFDDKTALRLHRQVMRLGQLVDDLRSSMHEPEGIAASLVPVFPLALLHETLALARERFAQRAITLDTQGLDELTARQPMVMGDPRRLHQVFMNLLENTLAYTDAGGQLQLGARVQGAPDAMCLVLRFDDSAPGPAAHELQRLFDRLYRGDASRSRQVRDADMNVGGSGLGLSICRTLIEQHGGTIEASASPLGGLGITLTLPLIADN</sequence>
<gene>
    <name evidence="14" type="ORF">J2W36_001164</name>
</gene>
<dbReference type="PROSITE" id="PS50885">
    <property type="entry name" value="HAMP"/>
    <property type="match status" value="1"/>
</dbReference>
<dbReference type="RefSeq" id="WP_307688736.1">
    <property type="nucleotide sequence ID" value="NZ_JAUSRO010000003.1"/>
</dbReference>
<dbReference type="EC" id="2.7.13.3" evidence="3"/>